<evidence type="ECO:0000313" key="2">
    <source>
        <dbReference type="Proteomes" id="UP000435112"/>
    </source>
</evidence>
<accession>A0A6A3K1B0</accession>
<dbReference type="EMBL" id="QXFU01001490">
    <property type="protein sequence ID" value="KAE9001306.1"/>
    <property type="molecule type" value="Genomic_DNA"/>
</dbReference>
<dbReference type="Proteomes" id="UP000435112">
    <property type="component" value="Unassembled WGS sequence"/>
</dbReference>
<gene>
    <name evidence="1" type="ORF">PR002_g17949</name>
</gene>
<comment type="caution">
    <text evidence="1">The sequence shown here is derived from an EMBL/GenBank/DDBJ whole genome shotgun (WGS) entry which is preliminary data.</text>
</comment>
<dbReference type="AlphaFoldDB" id="A0A6A3K1B0"/>
<sequence length="137" mass="14934">MVVRGRERRRIPTPGNGLWIVPRCPGFKPSPHASCLAARDRNGSCVAAKLEFAISPVLSFVYSPMETTADVATELAALIGATFSISYAFVLDHYAELAWLTTGAVLWTITEPLRGIGTRLSVEVSRFALKKNLLSDQ</sequence>
<reference evidence="1 2" key="1">
    <citation type="submission" date="2018-09" db="EMBL/GenBank/DDBJ databases">
        <title>Genomic investigation of the strawberry pathogen Phytophthora fragariae indicates pathogenicity is determined by transcriptional variation in three key races.</title>
        <authorList>
            <person name="Adams T.M."/>
            <person name="Armitage A.D."/>
            <person name="Sobczyk M.K."/>
            <person name="Bates H.J."/>
            <person name="Dunwell J.M."/>
            <person name="Nellist C.F."/>
            <person name="Harrison R.J."/>
        </authorList>
    </citation>
    <scope>NUCLEOTIDE SEQUENCE [LARGE SCALE GENOMIC DNA]</scope>
    <source>
        <strain evidence="1 2">SCRP324</strain>
    </source>
</reference>
<organism evidence="1 2">
    <name type="scientific">Phytophthora rubi</name>
    <dbReference type="NCBI Taxonomy" id="129364"/>
    <lineage>
        <taxon>Eukaryota</taxon>
        <taxon>Sar</taxon>
        <taxon>Stramenopiles</taxon>
        <taxon>Oomycota</taxon>
        <taxon>Peronosporomycetes</taxon>
        <taxon>Peronosporales</taxon>
        <taxon>Peronosporaceae</taxon>
        <taxon>Phytophthora</taxon>
    </lineage>
</organism>
<evidence type="ECO:0000313" key="1">
    <source>
        <dbReference type="EMBL" id="KAE9001306.1"/>
    </source>
</evidence>
<proteinExistence type="predicted"/>
<protein>
    <submittedName>
        <fullName evidence="1">Uncharacterized protein</fullName>
    </submittedName>
</protein>
<name>A0A6A3K1B0_9STRA</name>